<sequence length="98" mass="11001">MSTRGVAAAVPEVQFQALLQRGIDNMYRSNRPIPFVFDALDEFGSHIGSYKHIMRLFINQLAPLSTNIRILATSRPEPYIGRILGSSPPNLDDDEEIE</sequence>
<keyword evidence="2" id="KW-1185">Reference proteome</keyword>
<comment type="caution">
    <text evidence="1">The sequence shown here is derived from an EMBL/GenBank/DDBJ whole genome shotgun (WGS) entry which is preliminary data.</text>
</comment>
<evidence type="ECO:0000313" key="1">
    <source>
        <dbReference type="EMBL" id="KAL0960310.1"/>
    </source>
</evidence>
<dbReference type="EMBL" id="JASNQZ010000002">
    <property type="protein sequence ID" value="KAL0960310.1"/>
    <property type="molecule type" value="Genomic_DNA"/>
</dbReference>
<accession>A0ABR3JYP0</accession>
<protein>
    <submittedName>
        <fullName evidence="1">Uncharacterized protein</fullName>
    </submittedName>
</protein>
<proteinExistence type="predicted"/>
<evidence type="ECO:0000313" key="2">
    <source>
        <dbReference type="Proteomes" id="UP001556367"/>
    </source>
</evidence>
<dbReference type="Proteomes" id="UP001556367">
    <property type="component" value="Unassembled WGS sequence"/>
</dbReference>
<organism evidence="1 2">
    <name type="scientific">Hohenbuehelia grisea</name>
    <dbReference type="NCBI Taxonomy" id="104357"/>
    <lineage>
        <taxon>Eukaryota</taxon>
        <taxon>Fungi</taxon>
        <taxon>Dikarya</taxon>
        <taxon>Basidiomycota</taxon>
        <taxon>Agaricomycotina</taxon>
        <taxon>Agaricomycetes</taxon>
        <taxon>Agaricomycetidae</taxon>
        <taxon>Agaricales</taxon>
        <taxon>Pleurotineae</taxon>
        <taxon>Pleurotaceae</taxon>
        <taxon>Hohenbuehelia</taxon>
    </lineage>
</organism>
<gene>
    <name evidence="1" type="ORF">HGRIS_011936</name>
</gene>
<name>A0ABR3JYP0_9AGAR</name>
<reference evidence="2" key="1">
    <citation type="submission" date="2024-06" db="EMBL/GenBank/DDBJ databases">
        <title>Multi-omics analyses provide insights into the biosynthesis of the anticancer antibiotic pleurotin in Hohenbuehelia grisea.</title>
        <authorList>
            <person name="Weaver J.A."/>
            <person name="Alberti F."/>
        </authorList>
    </citation>
    <scope>NUCLEOTIDE SEQUENCE [LARGE SCALE GENOMIC DNA]</scope>
    <source>
        <strain evidence="2">T-177</strain>
    </source>
</reference>